<dbReference type="SUPFAM" id="SSF53383">
    <property type="entry name" value="PLP-dependent transferases"/>
    <property type="match status" value="1"/>
</dbReference>
<dbReference type="GO" id="GO:0008483">
    <property type="term" value="F:transaminase activity"/>
    <property type="evidence" value="ECO:0007669"/>
    <property type="project" value="TreeGrafter"/>
</dbReference>
<evidence type="ECO:0000259" key="3">
    <source>
        <dbReference type="Pfam" id="PF04864"/>
    </source>
</evidence>
<dbReference type="InterPro" id="IPR037029">
    <property type="entry name" value="Alliinase_N_sf"/>
</dbReference>
<dbReference type="PANTHER" id="PTHR43795:SF22">
    <property type="entry name" value="TRYPTOPHAN AMINOTRANSFERASE-RELATED PROTEIN 2"/>
    <property type="match status" value="1"/>
</dbReference>
<evidence type="ECO:0000256" key="1">
    <source>
        <dbReference type="ARBA" id="ARBA00001933"/>
    </source>
</evidence>
<comment type="cofactor">
    <cofactor evidence="1">
        <name>pyridoxal 5'-phosphate</name>
        <dbReference type="ChEBI" id="CHEBI:597326"/>
    </cofactor>
</comment>
<reference evidence="4 5" key="1">
    <citation type="journal article" date="2022" name="Cell">
        <title>Repeat-based holocentromeres influence genome architecture and karyotype evolution.</title>
        <authorList>
            <person name="Hofstatter P.G."/>
            <person name="Thangavel G."/>
            <person name="Lux T."/>
            <person name="Neumann P."/>
            <person name="Vondrak T."/>
            <person name="Novak P."/>
            <person name="Zhang M."/>
            <person name="Costa L."/>
            <person name="Castellani M."/>
            <person name="Scott A."/>
            <person name="Toegelov H."/>
            <person name="Fuchs J."/>
            <person name="Mata-Sucre Y."/>
            <person name="Dias Y."/>
            <person name="Vanzela A.L.L."/>
            <person name="Huettel B."/>
            <person name="Almeida C.C.S."/>
            <person name="Simkova H."/>
            <person name="Souza G."/>
            <person name="Pedrosa-Harand A."/>
            <person name="Macas J."/>
            <person name="Mayer K.F.X."/>
            <person name="Houben A."/>
            <person name="Marques A."/>
        </authorList>
    </citation>
    <scope>NUCLEOTIDE SEQUENCE [LARGE SCALE GENOMIC DNA]</scope>
    <source>
        <strain evidence="4">RhyTen1mFocal</strain>
    </source>
</reference>
<proteinExistence type="predicted"/>
<keyword evidence="5" id="KW-1185">Reference proteome</keyword>
<accession>A0AAD5ZX24</accession>
<dbReference type="GO" id="GO:0016846">
    <property type="term" value="F:carbon-sulfur lyase activity"/>
    <property type="evidence" value="ECO:0007669"/>
    <property type="project" value="InterPro"/>
</dbReference>
<dbReference type="Proteomes" id="UP001210211">
    <property type="component" value="Unassembled WGS sequence"/>
</dbReference>
<dbReference type="InterPro" id="IPR015424">
    <property type="entry name" value="PyrdxlP-dep_Trfase"/>
</dbReference>
<protein>
    <recommendedName>
        <fullName evidence="3">Alliinase C-terminal domain-containing protein</fullName>
    </recommendedName>
</protein>
<feature type="domain" description="Alliinase C-terminal" evidence="3">
    <location>
        <begin position="98"/>
        <end position="162"/>
    </location>
</feature>
<evidence type="ECO:0000313" key="5">
    <source>
        <dbReference type="Proteomes" id="UP001210211"/>
    </source>
</evidence>
<dbReference type="Gene3D" id="2.10.25.30">
    <property type="entry name" value="EGF-like, alliinase"/>
    <property type="match status" value="1"/>
</dbReference>
<dbReference type="Gene3D" id="3.40.640.10">
    <property type="entry name" value="Type I PLP-dependent aspartate aminotransferase-like (Major domain)"/>
    <property type="match status" value="2"/>
</dbReference>
<dbReference type="AlphaFoldDB" id="A0AAD5ZX24"/>
<gene>
    <name evidence="4" type="ORF">LUZ61_009184</name>
</gene>
<dbReference type="Pfam" id="PF04864">
    <property type="entry name" value="Alliinase_C"/>
    <property type="match status" value="2"/>
</dbReference>
<feature type="domain" description="Alliinase C-terminal" evidence="3">
    <location>
        <begin position="1"/>
        <end position="97"/>
    </location>
</feature>
<evidence type="ECO:0000256" key="2">
    <source>
        <dbReference type="ARBA" id="ARBA00022898"/>
    </source>
</evidence>
<dbReference type="InterPro" id="IPR006948">
    <property type="entry name" value="Alliinase_C"/>
</dbReference>
<dbReference type="InterPro" id="IPR015421">
    <property type="entry name" value="PyrdxlP-dep_Trfase_major"/>
</dbReference>
<dbReference type="EMBL" id="JAMRDG010000001">
    <property type="protein sequence ID" value="KAJ3705479.1"/>
    <property type="molecule type" value="Genomic_DNA"/>
</dbReference>
<comment type="caution">
    <text evidence="4">The sequence shown here is derived from an EMBL/GenBank/DDBJ whole genome shotgun (WGS) entry which is preliminary data.</text>
</comment>
<evidence type="ECO:0000313" key="4">
    <source>
        <dbReference type="EMBL" id="KAJ3705479.1"/>
    </source>
</evidence>
<dbReference type="GO" id="GO:0006520">
    <property type="term" value="P:amino acid metabolic process"/>
    <property type="evidence" value="ECO:0007669"/>
    <property type="project" value="TreeGrafter"/>
</dbReference>
<sequence>MFESFWKEVGNSATVVIPGWQKMSYFSDPKNLCCFLEPEFADEVLRLHQIVGNAVTDNRHIIVGVGSTQLIHAALFALASTEARQPVNVISAAPYYSDAEVASKMGKFIEMNTIGVSKDSQVRVAKILKVIFDGYELPDLKGGSKFFHFGPCLLANRWRRLIQPSPVPIVVLPVFQLTCRNISGICMAKM</sequence>
<name>A0AAD5ZX24_9POAL</name>
<dbReference type="InterPro" id="IPR050478">
    <property type="entry name" value="Ethylene_sulfur-biosynth"/>
</dbReference>
<organism evidence="4 5">
    <name type="scientific">Rhynchospora tenuis</name>
    <dbReference type="NCBI Taxonomy" id="198213"/>
    <lineage>
        <taxon>Eukaryota</taxon>
        <taxon>Viridiplantae</taxon>
        <taxon>Streptophyta</taxon>
        <taxon>Embryophyta</taxon>
        <taxon>Tracheophyta</taxon>
        <taxon>Spermatophyta</taxon>
        <taxon>Magnoliopsida</taxon>
        <taxon>Liliopsida</taxon>
        <taxon>Poales</taxon>
        <taxon>Cyperaceae</taxon>
        <taxon>Cyperoideae</taxon>
        <taxon>Rhynchosporeae</taxon>
        <taxon>Rhynchospora</taxon>
    </lineage>
</organism>
<keyword evidence="2" id="KW-0663">Pyridoxal phosphate</keyword>
<dbReference type="PANTHER" id="PTHR43795">
    <property type="entry name" value="BIFUNCTIONAL ASPARTATE AMINOTRANSFERASE AND GLUTAMATE/ASPARTATE-PREPHENATE AMINOTRANSFERASE-RELATED"/>
    <property type="match status" value="1"/>
</dbReference>